<keyword evidence="4" id="KW-1185">Reference proteome</keyword>
<dbReference type="EMBL" id="JANIID010000008">
    <property type="protein sequence ID" value="MCQ8770408.1"/>
    <property type="molecule type" value="Genomic_DNA"/>
</dbReference>
<evidence type="ECO:0000256" key="1">
    <source>
        <dbReference type="SAM" id="MobiDB-lite"/>
    </source>
</evidence>
<protein>
    <submittedName>
        <fullName evidence="3">Uncharacterized protein</fullName>
    </submittedName>
</protein>
<feature type="signal peptide" evidence="2">
    <location>
        <begin position="1"/>
        <end position="24"/>
    </location>
</feature>
<gene>
    <name evidence="3" type="ORF">NQU55_11525</name>
</gene>
<evidence type="ECO:0000313" key="3">
    <source>
        <dbReference type="EMBL" id="MCQ8770408.1"/>
    </source>
</evidence>
<dbReference type="AlphaFoldDB" id="A0A9X2LFV3"/>
<comment type="caution">
    <text evidence="3">The sequence shown here is derived from an EMBL/GenBank/DDBJ whole genome shotgun (WGS) entry which is preliminary data.</text>
</comment>
<sequence>MSRRVAQRRLSAVRGAMGSVAALAAGLILVAGTPGTAAAIPAAGSTQAAPDCGSDQEARRPSAAEAAAAGAATAEPPAAAVGTAAEKVSFSLPSQLPIGMWSRAGVTLRTPVSKGTVRLDVRSRGFSTDSLVIQRYVPRTHSWTDLKTRPSGSGTHGVFTFPLTADASASRPHSVALRLQDLDRPGTVTVTTTVEDGKGRTHRAPARTATATRPDVSAGGWKSGTALSRGGAASAPFTLTVKNTTDRPYPSLYAAYFAYGAGTAHALAPKDLVLQQYRPGHGWERVQLVAGGCDPGMSAALLPVTKGPLAPGATAAYRLRIAVAGSAPRDVTKVDAGLTVGNGDSSFFHQDLPFTVRAGKSPGK</sequence>
<feature type="chain" id="PRO_5040947996" evidence="2">
    <location>
        <begin position="25"/>
        <end position="364"/>
    </location>
</feature>
<evidence type="ECO:0000256" key="2">
    <source>
        <dbReference type="SAM" id="SignalP"/>
    </source>
</evidence>
<keyword evidence="2" id="KW-0732">Signal</keyword>
<organism evidence="3 4">
    <name type="scientific">Streptomyces telluris</name>
    <dbReference type="NCBI Taxonomy" id="2720021"/>
    <lineage>
        <taxon>Bacteria</taxon>
        <taxon>Bacillati</taxon>
        <taxon>Actinomycetota</taxon>
        <taxon>Actinomycetes</taxon>
        <taxon>Kitasatosporales</taxon>
        <taxon>Streptomycetaceae</taxon>
        <taxon>Streptomyces</taxon>
    </lineage>
</organism>
<proteinExistence type="predicted"/>
<accession>A0A9X2LFV3</accession>
<evidence type="ECO:0000313" key="4">
    <source>
        <dbReference type="Proteomes" id="UP001142374"/>
    </source>
</evidence>
<dbReference type="Proteomes" id="UP001142374">
    <property type="component" value="Unassembled WGS sequence"/>
</dbReference>
<feature type="region of interest" description="Disordered" evidence="1">
    <location>
        <begin position="194"/>
        <end position="221"/>
    </location>
</feature>
<reference evidence="3" key="1">
    <citation type="submission" date="2022-06" db="EMBL/GenBank/DDBJ databases">
        <title>WGS of actinobacteria.</title>
        <authorList>
            <person name="Thawai C."/>
        </authorList>
    </citation>
    <scope>NUCLEOTIDE SEQUENCE</scope>
    <source>
        <strain evidence="3">AA8</strain>
    </source>
</reference>
<name>A0A9X2LFV3_9ACTN</name>
<feature type="region of interest" description="Disordered" evidence="1">
    <location>
        <begin position="45"/>
        <end position="71"/>
    </location>
</feature>
<dbReference type="RefSeq" id="WP_240976926.1">
    <property type="nucleotide sequence ID" value="NZ_JAATER010000530.1"/>
</dbReference>